<protein>
    <recommendedName>
        <fullName evidence="2">Putative endonuclease Z1 domain-containing protein</fullName>
    </recommendedName>
</protein>
<name>A0A644WIV6_9ZZZZ</name>
<evidence type="ECO:0000256" key="1">
    <source>
        <dbReference type="SAM" id="MobiDB-lite"/>
    </source>
</evidence>
<organism evidence="3">
    <name type="scientific">bioreactor metagenome</name>
    <dbReference type="NCBI Taxonomy" id="1076179"/>
    <lineage>
        <taxon>unclassified sequences</taxon>
        <taxon>metagenomes</taxon>
        <taxon>ecological metagenomes</taxon>
    </lineage>
</organism>
<comment type="caution">
    <text evidence="3">The sequence shown here is derived from an EMBL/GenBank/DDBJ whole genome shotgun (WGS) entry which is preliminary data.</text>
</comment>
<accession>A0A644WIV6</accession>
<dbReference type="EMBL" id="VSSQ01000952">
    <property type="protein sequence ID" value="MPM03428.1"/>
    <property type="molecule type" value="Genomic_DNA"/>
</dbReference>
<proteinExistence type="predicted"/>
<feature type="domain" description="Putative endonuclease Z1" evidence="2">
    <location>
        <begin position="434"/>
        <end position="668"/>
    </location>
</feature>
<dbReference type="Pfam" id="PF10593">
    <property type="entry name" value="Z1"/>
    <property type="match status" value="1"/>
</dbReference>
<evidence type="ECO:0000259" key="2">
    <source>
        <dbReference type="Pfam" id="PF10593"/>
    </source>
</evidence>
<dbReference type="AlphaFoldDB" id="A0A644WIV6"/>
<gene>
    <name evidence="3" type="ORF">SDC9_49695</name>
</gene>
<evidence type="ECO:0000313" key="3">
    <source>
        <dbReference type="EMBL" id="MPM03428.1"/>
    </source>
</evidence>
<dbReference type="InterPro" id="IPR018310">
    <property type="entry name" value="Put_endonuclease_Z1-dom"/>
</dbReference>
<feature type="region of interest" description="Disordered" evidence="1">
    <location>
        <begin position="854"/>
        <end position="873"/>
    </location>
</feature>
<reference evidence="3" key="1">
    <citation type="submission" date="2019-08" db="EMBL/GenBank/DDBJ databases">
        <authorList>
            <person name="Kucharzyk K."/>
            <person name="Murdoch R.W."/>
            <person name="Higgins S."/>
            <person name="Loffler F."/>
        </authorList>
    </citation>
    <scope>NUCLEOTIDE SEQUENCE</scope>
</reference>
<sequence length="954" mass="106460">MTINPSQKAFDTVLSMAQRLLSVNATDNGLAVTPAMIEQQLDMLAQLMPAQFAALDRDALVDELIRRASHRVGSNATLKDSGDHVDWLNSERKKDWHYWTRYAEYMEPKIPLKALEELDKATDEVLGQLEDPRRDGAWDRRGLVVGHVQSGKTGNYTGLICKAADAGYKIIIVLAGLHNNLRAQTQIRLDEGFLGFATLANEDNLPAVGVGTIDSDHSMRPNYATNRSEKGDFNKKQAASLGVTPEQRPWLFVIKKNKTVLERLLFWIRNRVANVTDPETGRKIVTNLPLLIIDDEADHGSVDTGEAVVDENGAPDLEHNPTVINRLIRSVLHHFARKAYVGYTATPFANIFIHDKGTTAEHGPDLFPSAFITSLSAPSNYIGPGRVFGSSSARVEDLPLVRPLAEGDFAPWMPQKHKNGYRPTWRGEACIPDSLAEAVRSFILACAIRKLRGQGAKHASMLIHVSRFTSVQAEVVRQVEDHVRALRGRFIRGIDVEESEHNFRRDYEKRFLPGMQRIRATLIPDENLPDFTWEAVREILPDVIGDIKVREINGSAKDALDYVENETTGLKVIAIGGDKLARGLTLEGLCTSYFLRTARMYDTLMQMGRWFGYRDGYLDTCRLYTTNEMIEWFGHIADAAEELRQEFDNMAAAGATPKQFGLRVRAHSILTVTSRTKMRNARPMHLTFSGDLLQTIVFLPRAEDMKINFSAGEMLINAMGQPLTPDKQKFTPEASTNWKGYFWRDVSAENVTAFLRAYRTHGASFRVVSPLVAEFIDEMNKDGELVNWTVALIGGGEAECEIGGLKVNALKRSAVQSEPFDRYSIKTLISPRDQAIDLSKAEWEAALDLTRRTWRGDADRGQGAEPPDEPRGTAIRKVLGFGDDETGLAARRDRGLLMLYLLDPSHSGISDLKAGPPILAWAASFPGSPSERRVSNADYMANSVLWEAMNDWVD</sequence>